<dbReference type="EMBL" id="JABTTQ020000008">
    <property type="protein sequence ID" value="KAK6150271.1"/>
    <property type="molecule type" value="Genomic_DNA"/>
</dbReference>
<accession>A0ABR0UTE1</accession>
<feature type="region of interest" description="Disordered" evidence="1">
    <location>
        <begin position="34"/>
        <end position="57"/>
    </location>
</feature>
<organism evidence="2 4">
    <name type="scientific">Rehmannia glutinosa</name>
    <name type="common">Chinese foxglove</name>
    <dbReference type="NCBI Taxonomy" id="99300"/>
    <lineage>
        <taxon>Eukaryota</taxon>
        <taxon>Viridiplantae</taxon>
        <taxon>Streptophyta</taxon>
        <taxon>Embryophyta</taxon>
        <taxon>Tracheophyta</taxon>
        <taxon>Spermatophyta</taxon>
        <taxon>Magnoliopsida</taxon>
        <taxon>eudicotyledons</taxon>
        <taxon>Gunneridae</taxon>
        <taxon>Pentapetalae</taxon>
        <taxon>asterids</taxon>
        <taxon>lamiids</taxon>
        <taxon>Lamiales</taxon>
        <taxon>Orobanchaceae</taxon>
        <taxon>Rehmannieae</taxon>
        <taxon>Rehmannia</taxon>
    </lineage>
</organism>
<evidence type="ECO:0000256" key="1">
    <source>
        <dbReference type="SAM" id="MobiDB-lite"/>
    </source>
</evidence>
<gene>
    <name evidence="3" type="ORF">DH2020_015203</name>
    <name evidence="2" type="ORF">DH2020_040341</name>
</gene>
<dbReference type="EMBL" id="JABTTQ020002070">
    <property type="protein sequence ID" value="KAK6125912.1"/>
    <property type="molecule type" value="Genomic_DNA"/>
</dbReference>
<sequence length="156" mass="17347">MEEVWKDISLASDLPHHHNHPGVILQDFFSKDPPLTAVSSSPPPALPPPPPTILTLNSATDHFSSLLLQPHQPISHMGFDAVVPENNINDGGAVVRKRFPEFDKSSGDRRHKQLEVAHLVEENARLKEQQQQLYIAAAAQQQKKKPPLHRTSTAPF</sequence>
<dbReference type="Proteomes" id="UP001318860">
    <property type="component" value="Unassembled WGS sequence"/>
</dbReference>
<evidence type="ECO:0000313" key="4">
    <source>
        <dbReference type="Proteomes" id="UP001318860"/>
    </source>
</evidence>
<evidence type="ECO:0000313" key="3">
    <source>
        <dbReference type="EMBL" id="KAK6150271.1"/>
    </source>
</evidence>
<protein>
    <submittedName>
        <fullName evidence="2">Uncharacterized protein</fullName>
    </submittedName>
</protein>
<keyword evidence="4" id="KW-1185">Reference proteome</keyword>
<proteinExistence type="predicted"/>
<reference evidence="2 4" key="1">
    <citation type="journal article" date="2021" name="Comput. Struct. Biotechnol. J.">
        <title>De novo genome assembly of the potent medicinal plant Rehmannia glutinosa using nanopore technology.</title>
        <authorList>
            <person name="Ma L."/>
            <person name="Dong C."/>
            <person name="Song C."/>
            <person name="Wang X."/>
            <person name="Zheng X."/>
            <person name="Niu Y."/>
            <person name="Chen S."/>
            <person name="Feng W."/>
        </authorList>
    </citation>
    <scope>NUCLEOTIDE SEQUENCE [LARGE SCALE GENOMIC DNA]</scope>
    <source>
        <strain evidence="2">DH-2019</strain>
    </source>
</reference>
<comment type="caution">
    <text evidence="2">The sequence shown here is derived from an EMBL/GenBank/DDBJ whole genome shotgun (WGS) entry which is preliminary data.</text>
</comment>
<name>A0ABR0UTE1_REHGL</name>
<reference evidence="2" key="2">
    <citation type="submission" date="2024-01" db="EMBL/GenBank/DDBJ databases">
        <authorList>
            <person name="Ma L."/>
        </authorList>
    </citation>
    <scope>NUCLEOTIDE SEQUENCE</scope>
    <source>
        <strain evidence="2">DH-2019</strain>
        <tissue evidence="2">Leaves</tissue>
    </source>
</reference>
<feature type="compositionally biased region" description="Pro residues" evidence="1">
    <location>
        <begin position="41"/>
        <end position="52"/>
    </location>
</feature>
<evidence type="ECO:0000313" key="2">
    <source>
        <dbReference type="EMBL" id="KAK6125912.1"/>
    </source>
</evidence>